<dbReference type="EMBL" id="JAPKHW010000011">
    <property type="protein sequence ID" value="MCX4146924.1"/>
    <property type="molecule type" value="Genomic_DNA"/>
</dbReference>
<evidence type="ECO:0000313" key="2">
    <source>
        <dbReference type="EMBL" id="MCX4146924.1"/>
    </source>
</evidence>
<organism evidence="3 5">
    <name type="scientific">Paraburkholderia madseniana</name>
    <dbReference type="NCBI Taxonomy" id="2599607"/>
    <lineage>
        <taxon>Bacteria</taxon>
        <taxon>Pseudomonadati</taxon>
        <taxon>Pseudomonadota</taxon>
        <taxon>Betaproteobacteria</taxon>
        <taxon>Burkholderiales</taxon>
        <taxon>Burkholderiaceae</taxon>
        <taxon>Paraburkholderia</taxon>
    </lineage>
</organism>
<evidence type="ECO:0000256" key="1">
    <source>
        <dbReference type="SAM" id="SignalP"/>
    </source>
</evidence>
<dbReference type="EMBL" id="JAMXWF010000011">
    <property type="protein sequence ID" value="MDQ6408749.1"/>
    <property type="molecule type" value="Genomic_DNA"/>
</dbReference>
<accession>A0AAP5BES7</accession>
<dbReference type="AlphaFoldDB" id="A0AAP5BES7"/>
<dbReference type="Proteomes" id="UP001242288">
    <property type="component" value="Unassembled WGS sequence"/>
</dbReference>
<comment type="caution">
    <text evidence="3">The sequence shown here is derived from an EMBL/GenBank/DDBJ whole genome shotgun (WGS) entry which is preliminary data.</text>
</comment>
<evidence type="ECO:0008006" key="6">
    <source>
        <dbReference type="Google" id="ProtNLM"/>
    </source>
</evidence>
<evidence type="ECO:0000313" key="3">
    <source>
        <dbReference type="EMBL" id="MDQ6408749.1"/>
    </source>
</evidence>
<name>A0AAP5BES7_9BURK</name>
<keyword evidence="4" id="KW-1185">Reference proteome</keyword>
<dbReference type="RefSeq" id="WP_266258479.1">
    <property type="nucleotide sequence ID" value="NZ_JAMXWF010000011.1"/>
</dbReference>
<gene>
    <name evidence="3" type="ORF">NIE36_16285</name>
    <name evidence="2" type="ORF">OSB80_16330</name>
</gene>
<feature type="chain" id="PRO_5042877079" description="Metalloprotease" evidence="1">
    <location>
        <begin position="25"/>
        <end position="243"/>
    </location>
</feature>
<reference evidence="3" key="1">
    <citation type="submission" date="2022-06" db="EMBL/GenBank/DDBJ databases">
        <title>PHB producers.</title>
        <authorList>
            <person name="Besaury L."/>
        </authorList>
    </citation>
    <scope>NUCLEOTIDE SEQUENCE</scope>
    <source>
        <strain evidence="3 4">SEWS6</strain>
    </source>
</reference>
<protein>
    <recommendedName>
        <fullName evidence="6">Metalloprotease</fullName>
    </recommendedName>
</protein>
<feature type="signal peptide" evidence="1">
    <location>
        <begin position="1"/>
        <end position="24"/>
    </location>
</feature>
<evidence type="ECO:0000313" key="5">
    <source>
        <dbReference type="Proteomes" id="UP001242288"/>
    </source>
</evidence>
<proteinExistence type="predicted"/>
<sequence length="243" mass="26904">MCDRRSFLQIAATCLAASSSVAVAQIFPNTDQLTVKKKITGCGISDFIGGSYSVVDSSGISELDQGVQIERQVLNNVFKVSPDFAFIDDKQTPQAFTEKTNDGARIFFGETLAQNERQMNPEFWETAVIGIMAHEWAHAFQYNSGLEELKFIQECHADYMAGWYLGLKYRIVNPDGFARSLYQKPGDNRTGFFDPNNYGSPEQRVAFMMAGFKAGKTAASGTTKPLIWDAANEGYRAVSAIVR</sequence>
<evidence type="ECO:0000313" key="4">
    <source>
        <dbReference type="Proteomes" id="UP001209412"/>
    </source>
</evidence>
<keyword evidence="1" id="KW-0732">Signal</keyword>
<dbReference type="Proteomes" id="UP001209412">
    <property type="component" value="Unassembled WGS sequence"/>
</dbReference>